<dbReference type="InterPro" id="IPR036390">
    <property type="entry name" value="WH_DNA-bd_sf"/>
</dbReference>
<name>A0A3L8GRB1_STRIN</name>
<dbReference type="Proteomes" id="UP000269148">
    <property type="component" value="Unassembled WGS sequence"/>
</dbReference>
<keyword evidence="7" id="KW-1185">Reference proteome</keyword>
<dbReference type="Gene3D" id="3.40.1410.10">
    <property type="entry name" value="Chorismate lyase-like"/>
    <property type="match status" value="1"/>
</dbReference>
<evidence type="ECO:0000256" key="2">
    <source>
        <dbReference type="ARBA" id="ARBA00023125"/>
    </source>
</evidence>
<keyword evidence="2" id="KW-0238">DNA-binding</keyword>
<evidence type="ECO:0000256" key="1">
    <source>
        <dbReference type="ARBA" id="ARBA00023015"/>
    </source>
</evidence>
<dbReference type="PANTHER" id="PTHR44846">
    <property type="entry name" value="MANNOSYL-D-GLYCERATE TRANSPORT/METABOLISM SYSTEM REPRESSOR MNGR-RELATED"/>
    <property type="match status" value="1"/>
</dbReference>
<evidence type="ECO:0000313" key="8">
    <source>
        <dbReference type="Proteomes" id="UP000269148"/>
    </source>
</evidence>
<keyword evidence="1" id="KW-0805">Transcription regulation</keyword>
<dbReference type="SMART" id="SM00345">
    <property type="entry name" value="HTH_GNTR"/>
    <property type="match status" value="1"/>
</dbReference>
<dbReference type="SUPFAM" id="SSF64288">
    <property type="entry name" value="Chorismate lyase-like"/>
    <property type="match status" value="1"/>
</dbReference>
<evidence type="ECO:0000259" key="4">
    <source>
        <dbReference type="PROSITE" id="PS50949"/>
    </source>
</evidence>
<dbReference type="RefSeq" id="WP_003098581.1">
    <property type="nucleotide sequence ID" value="NZ_CP010783.1"/>
</dbReference>
<dbReference type="KEGG" id="siz:SI82_00295"/>
<dbReference type="InterPro" id="IPR050679">
    <property type="entry name" value="Bact_HTH_transcr_reg"/>
</dbReference>
<feature type="domain" description="HTH gntR-type" evidence="4">
    <location>
        <begin position="6"/>
        <end position="74"/>
    </location>
</feature>
<sequence length="239" mass="28048">MMVSKIPKYQQIKDNLRNKILSGHYKKGDRFFTEAELIQTFQVSSITIIRALKELEKEGYITRKQGVGTFISRTRKEKIVAFASLDTQSFQSEVVNVLSLTRGNDPYYLKKLGLHQTQWYYAICRTRRLNDQPYLYQISYIPHDYILNPDADLNVYQSLYRRFYKDFEIQLMDEQFQSTTDLTTHVPNQAKNFLGLSDDNPCVRQIKVTQARNNGRVLEYCELYKSLAFFTFSTSSVGY</sequence>
<dbReference type="InterPro" id="IPR028978">
    <property type="entry name" value="Chorismate_lyase_/UTRA_dom_sf"/>
</dbReference>
<dbReference type="GO" id="GO:0003700">
    <property type="term" value="F:DNA-binding transcription factor activity"/>
    <property type="evidence" value="ECO:0007669"/>
    <property type="project" value="InterPro"/>
</dbReference>
<reference evidence="6 8" key="2">
    <citation type="submission" date="2018-06" db="EMBL/GenBank/DDBJ databases">
        <title>Mutators as drivers of adaptation in pathogenic bacteria and a risk factor for host jumps and vaccine escape.</title>
        <authorList>
            <person name="Barnes A.C."/>
            <person name="Silayeva O."/>
        </authorList>
    </citation>
    <scope>NUCLEOTIDE SEQUENCE [LARGE SCALE GENOMIC DNA]</scope>
    <source>
        <strain evidence="6 8">QMA0445</strain>
    </source>
</reference>
<evidence type="ECO:0000313" key="7">
    <source>
        <dbReference type="Proteomes" id="UP000025245"/>
    </source>
</evidence>
<dbReference type="KEGG" id="sio:DW64_00285"/>
<dbReference type="CDD" id="cd07377">
    <property type="entry name" value="WHTH_GntR"/>
    <property type="match status" value="1"/>
</dbReference>
<dbReference type="GO" id="GO:0045892">
    <property type="term" value="P:negative regulation of DNA-templated transcription"/>
    <property type="evidence" value="ECO:0007669"/>
    <property type="project" value="TreeGrafter"/>
</dbReference>
<evidence type="ECO:0000313" key="5">
    <source>
        <dbReference type="EMBL" id="AHY14955.1"/>
    </source>
</evidence>
<dbReference type="SMR" id="A0A3L8GRB1"/>
<dbReference type="STRING" id="1346.BMF34_00360"/>
<dbReference type="OrthoDB" id="457376at2"/>
<protein>
    <submittedName>
        <fullName evidence="6">GntR family transcriptional regulator</fullName>
    </submittedName>
</protein>
<dbReference type="Proteomes" id="UP000025245">
    <property type="component" value="Chromosome"/>
</dbReference>
<evidence type="ECO:0000256" key="3">
    <source>
        <dbReference type="ARBA" id="ARBA00023163"/>
    </source>
</evidence>
<reference evidence="5 7" key="1">
    <citation type="journal article" date="2014" name="Genome Announc.">
        <title>Complete Genome Sequence of a Virulent Strain, Streptococcus iniae ISET0901, Isolated from Diseased Tilapia.</title>
        <authorList>
            <person name="Pridgeon J.W."/>
            <person name="Zhang D."/>
            <person name="Zhang L."/>
        </authorList>
    </citation>
    <scope>NUCLEOTIDE SEQUENCE [LARGE SCALE GENOMIC DNA]</scope>
    <source>
        <strain evidence="5 7">ISET0901</strain>
    </source>
</reference>
<dbReference type="SUPFAM" id="SSF46785">
    <property type="entry name" value="Winged helix' DNA-binding domain"/>
    <property type="match status" value="1"/>
</dbReference>
<dbReference type="InterPro" id="IPR036388">
    <property type="entry name" value="WH-like_DNA-bd_sf"/>
</dbReference>
<dbReference type="EMBL" id="CP007586">
    <property type="protein sequence ID" value="AHY14955.1"/>
    <property type="molecule type" value="Genomic_DNA"/>
</dbReference>
<dbReference type="Pfam" id="PF00392">
    <property type="entry name" value="GntR"/>
    <property type="match status" value="1"/>
</dbReference>
<gene>
    <name evidence="6" type="ORF">DIY07_00140</name>
    <name evidence="5" type="ORF">DQ08_00285</name>
</gene>
<dbReference type="PANTHER" id="PTHR44846:SF17">
    <property type="entry name" value="GNTR-FAMILY TRANSCRIPTIONAL REGULATOR"/>
    <property type="match status" value="1"/>
</dbReference>
<dbReference type="GO" id="GO:0003677">
    <property type="term" value="F:DNA binding"/>
    <property type="evidence" value="ECO:0007669"/>
    <property type="project" value="UniProtKB-KW"/>
</dbReference>
<keyword evidence="3" id="KW-0804">Transcription</keyword>
<dbReference type="KEGG" id="siq:DQ08_00285"/>
<dbReference type="GeneID" id="35766238"/>
<evidence type="ECO:0000313" key="6">
    <source>
        <dbReference type="EMBL" id="RLU59625.1"/>
    </source>
</evidence>
<accession>A0A3L8GRB1</accession>
<dbReference type="InterPro" id="IPR011663">
    <property type="entry name" value="UTRA"/>
</dbReference>
<dbReference type="Pfam" id="PF07702">
    <property type="entry name" value="UTRA"/>
    <property type="match status" value="1"/>
</dbReference>
<organism evidence="6 8">
    <name type="scientific">Streptococcus iniae</name>
    <name type="common">Streptococcus shiloi</name>
    <dbReference type="NCBI Taxonomy" id="1346"/>
    <lineage>
        <taxon>Bacteria</taxon>
        <taxon>Bacillati</taxon>
        <taxon>Bacillota</taxon>
        <taxon>Bacilli</taxon>
        <taxon>Lactobacillales</taxon>
        <taxon>Streptococcaceae</taxon>
        <taxon>Streptococcus</taxon>
    </lineage>
</organism>
<proteinExistence type="predicted"/>
<dbReference type="SMART" id="SM00866">
    <property type="entry name" value="UTRA"/>
    <property type="match status" value="1"/>
</dbReference>
<dbReference type="InterPro" id="IPR000524">
    <property type="entry name" value="Tscrpt_reg_HTH_GntR"/>
</dbReference>
<dbReference type="Gene3D" id="1.10.10.10">
    <property type="entry name" value="Winged helix-like DNA-binding domain superfamily/Winged helix DNA-binding domain"/>
    <property type="match status" value="1"/>
</dbReference>
<dbReference type="AlphaFoldDB" id="A0A3L8GRB1"/>
<dbReference type="PROSITE" id="PS50949">
    <property type="entry name" value="HTH_GNTR"/>
    <property type="match status" value="1"/>
</dbReference>
<dbReference type="EMBL" id="QLQD01000003">
    <property type="protein sequence ID" value="RLU59625.1"/>
    <property type="molecule type" value="Genomic_DNA"/>
</dbReference>